<evidence type="ECO:0000259" key="5">
    <source>
        <dbReference type="Pfam" id="PF00535"/>
    </source>
</evidence>
<dbReference type="Proteomes" id="UP000035368">
    <property type="component" value="Chromosome"/>
</dbReference>
<proteinExistence type="inferred from homology"/>
<gene>
    <name evidence="7" type="ORF">CEPID_00485</name>
</gene>
<protein>
    <submittedName>
        <fullName evidence="7">Glycosyl transferase</fullName>
    </submittedName>
</protein>
<keyword evidence="4 7" id="KW-0808">Transferase</keyword>
<feature type="domain" description="Galactosyltransferase C-terminal" evidence="6">
    <location>
        <begin position="471"/>
        <end position="519"/>
    </location>
</feature>
<dbReference type="KEGG" id="cei:CEPID_00485"/>
<evidence type="ECO:0000313" key="7">
    <source>
        <dbReference type="EMBL" id="AKK01991.1"/>
    </source>
</evidence>
<name>A0A0G3GL77_9CORY</name>
<comment type="similarity">
    <text evidence="2">Belongs to the glycosyltransferase 2 family.</text>
</comment>
<keyword evidence="8" id="KW-1185">Reference proteome</keyword>
<evidence type="ECO:0000259" key="6">
    <source>
        <dbReference type="Pfam" id="PF02709"/>
    </source>
</evidence>
<accession>A0A0G3GL77</accession>
<evidence type="ECO:0000256" key="1">
    <source>
        <dbReference type="ARBA" id="ARBA00004776"/>
    </source>
</evidence>
<dbReference type="RefSeq" id="WP_236684262.1">
    <property type="nucleotide sequence ID" value="NZ_CP011541.1"/>
</dbReference>
<dbReference type="Gene3D" id="3.90.550.10">
    <property type="entry name" value="Spore Coat Polysaccharide Biosynthesis Protein SpsA, Chain A"/>
    <property type="match status" value="1"/>
</dbReference>
<dbReference type="Pfam" id="PF02709">
    <property type="entry name" value="Glyco_transf_7C"/>
    <property type="match status" value="1"/>
</dbReference>
<sequence>MTKLVHVIVGPEQHGVVEYALRLHEQVGGPLVRAETVAELPAELPAGPIHLTFTDHLFGSSPDSAVTAVLNLASGRALSISCHDIPQPEEGSERFARRAKAYRRLAASAQLLVVNSHHEAAFFAPTEVEVVHLPLTAAPASTVEPDPTTVGILGYIYPGKGHEDVLRALTGTDMSLLALGKFATGHEYLDKTLRDLADELGVSYSTTGFIPDIDLHARMQGVGVPVCAHRHFSASGSLMQWLSVGRKVLVSDSSYSRELAELWPNFITTVPADSWTETLRSLPDDFATPLTPPTNWTWAEVSNRFRELWSHPPFELAGNHLPAATTRWPDVSVIIPYFENQADLNLLLEALHNQDYPGEVEIIVADDGSRQAPNVPDSVTVVRQDDQGFRAAAARNLGASRARGEILAFLDGDTIPHVDYLRESVAVAARDPRAVVVGKRVHAGSQPEWLADAYARTANLATADDTSWRFLISAVLTCSQDFFTRIGGFDASMVGYGGEDWDFAWRAWNAGAIFRHVPTAIAEHAGPDWGARNINEPEAEKNVESVALARRITHPLARPTGMIAAPDIVVFLPDNVQDWPAGAVEKVILGWLQLGAVACVLPRVPPLFADDPRVSASPVVARVSVALDLPFIPADLAEIYRAEELGGLVTLFTSGLSDRCATVIFARREALRSWGVEVAPCLRMFVPGEVVNGPVRLERLFAGW</sequence>
<dbReference type="STRING" id="1050174.CEPID_00485"/>
<dbReference type="Gene3D" id="3.40.50.2000">
    <property type="entry name" value="Glycogen Phosphorylase B"/>
    <property type="match status" value="1"/>
</dbReference>
<feature type="domain" description="Glycosyltransferase 2-like" evidence="5">
    <location>
        <begin position="332"/>
        <end position="449"/>
    </location>
</feature>
<keyword evidence="3" id="KW-0328">Glycosyltransferase</keyword>
<evidence type="ECO:0000256" key="3">
    <source>
        <dbReference type="ARBA" id="ARBA00022676"/>
    </source>
</evidence>
<dbReference type="GO" id="GO:0016757">
    <property type="term" value="F:glycosyltransferase activity"/>
    <property type="evidence" value="ECO:0007669"/>
    <property type="project" value="UniProtKB-KW"/>
</dbReference>
<reference evidence="7 8" key="1">
    <citation type="submission" date="2015-05" db="EMBL/GenBank/DDBJ databases">
        <title>Complete genome sequence of Corynebacterium epidermidicanis DSM 45586, isolated from the skin of a dog suffering from pruritus.</title>
        <authorList>
            <person name="Ruckert C."/>
            <person name="Albersmeier A."/>
            <person name="Winkler A."/>
            <person name="Tauch A."/>
        </authorList>
    </citation>
    <scope>NUCLEOTIDE SEQUENCE [LARGE SCALE GENOMIC DNA]</scope>
    <source>
        <strain evidence="7 8">DSM 45586</strain>
    </source>
</reference>
<organism evidence="7 8">
    <name type="scientific">Corynebacterium epidermidicanis</name>
    <dbReference type="NCBI Taxonomy" id="1050174"/>
    <lineage>
        <taxon>Bacteria</taxon>
        <taxon>Bacillati</taxon>
        <taxon>Actinomycetota</taxon>
        <taxon>Actinomycetes</taxon>
        <taxon>Mycobacteriales</taxon>
        <taxon>Corynebacteriaceae</taxon>
        <taxon>Corynebacterium</taxon>
    </lineage>
</organism>
<evidence type="ECO:0000313" key="8">
    <source>
        <dbReference type="Proteomes" id="UP000035368"/>
    </source>
</evidence>
<comment type="pathway">
    <text evidence="1">Cell wall biogenesis; cell wall polysaccharide biosynthesis.</text>
</comment>
<dbReference type="AlphaFoldDB" id="A0A0G3GL77"/>
<dbReference type="PANTHER" id="PTHR43179">
    <property type="entry name" value="RHAMNOSYLTRANSFERASE WBBL"/>
    <property type="match status" value="1"/>
</dbReference>
<dbReference type="SUPFAM" id="SSF53756">
    <property type="entry name" value="UDP-Glycosyltransferase/glycogen phosphorylase"/>
    <property type="match status" value="1"/>
</dbReference>
<dbReference type="InterPro" id="IPR029044">
    <property type="entry name" value="Nucleotide-diphossugar_trans"/>
</dbReference>
<dbReference type="SUPFAM" id="SSF53448">
    <property type="entry name" value="Nucleotide-diphospho-sugar transferases"/>
    <property type="match status" value="1"/>
</dbReference>
<evidence type="ECO:0000256" key="2">
    <source>
        <dbReference type="ARBA" id="ARBA00006739"/>
    </source>
</evidence>
<dbReference type="InterPro" id="IPR001173">
    <property type="entry name" value="Glyco_trans_2-like"/>
</dbReference>
<evidence type="ECO:0000256" key="4">
    <source>
        <dbReference type="ARBA" id="ARBA00022679"/>
    </source>
</evidence>
<dbReference type="InterPro" id="IPR027791">
    <property type="entry name" value="Galactosyl_T_C"/>
</dbReference>
<dbReference type="EMBL" id="CP011541">
    <property type="protein sequence ID" value="AKK01991.1"/>
    <property type="molecule type" value="Genomic_DNA"/>
</dbReference>
<dbReference type="Pfam" id="PF00535">
    <property type="entry name" value="Glycos_transf_2"/>
    <property type="match status" value="1"/>
</dbReference>
<dbReference type="PATRIC" id="fig|1050174.4.peg.103"/>
<dbReference type="PANTHER" id="PTHR43179:SF12">
    <property type="entry name" value="GALACTOFURANOSYLTRANSFERASE GLFT2"/>
    <property type="match status" value="1"/>
</dbReference>